<dbReference type="FunFam" id="1.10.3720.10:FF:000033">
    <property type="entry name" value="Polar amino acid ABC transporter permease"/>
    <property type="match status" value="1"/>
</dbReference>
<dbReference type="InterPro" id="IPR000515">
    <property type="entry name" value="MetI-like"/>
</dbReference>
<evidence type="ECO:0000313" key="12">
    <source>
        <dbReference type="Proteomes" id="UP000243297"/>
    </source>
</evidence>
<evidence type="ECO:0000256" key="6">
    <source>
        <dbReference type="ARBA" id="ARBA00022970"/>
    </source>
</evidence>
<dbReference type="PANTHER" id="PTHR30614">
    <property type="entry name" value="MEMBRANE COMPONENT OF AMINO ACID ABC TRANSPORTER"/>
    <property type="match status" value="1"/>
</dbReference>
<dbReference type="SUPFAM" id="SSF161098">
    <property type="entry name" value="MetI-like"/>
    <property type="match status" value="1"/>
</dbReference>
<reference evidence="12" key="1">
    <citation type="submission" date="2017-02" db="EMBL/GenBank/DDBJ databases">
        <authorList>
            <person name="Varghese N."/>
            <person name="Submissions S."/>
        </authorList>
    </citation>
    <scope>NUCLEOTIDE SEQUENCE [LARGE SCALE GENOMIC DNA]</scope>
    <source>
        <strain evidence="12">ATCC 25662</strain>
    </source>
</reference>
<dbReference type="EMBL" id="FUWY01000001">
    <property type="protein sequence ID" value="SJZ41258.1"/>
    <property type="molecule type" value="Genomic_DNA"/>
</dbReference>
<dbReference type="CDD" id="cd06261">
    <property type="entry name" value="TM_PBP2"/>
    <property type="match status" value="1"/>
</dbReference>
<evidence type="ECO:0000256" key="1">
    <source>
        <dbReference type="ARBA" id="ARBA00004651"/>
    </source>
</evidence>
<proteinExistence type="inferred from homology"/>
<evidence type="ECO:0000256" key="7">
    <source>
        <dbReference type="ARBA" id="ARBA00022989"/>
    </source>
</evidence>
<comment type="subcellular location">
    <subcellularLocation>
        <location evidence="1 9">Cell membrane</location>
        <topology evidence="1 9">Multi-pass membrane protein</topology>
    </subcellularLocation>
</comment>
<feature type="transmembrane region" description="Helical" evidence="9">
    <location>
        <begin position="192"/>
        <end position="214"/>
    </location>
</feature>
<evidence type="ECO:0000256" key="9">
    <source>
        <dbReference type="RuleBase" id="RU363032"/>
    </source>
</evidence>
<gene>
    <name evidence="11" type="ORF">SAMN02745191_0518</name>
</gene>
<dbReference type="InterPro" id="IPR043429">
    <property type="entry name" value="ArtM/GltK/GlnP/TcyL/YhdX-like"/>
</dbReference>
<evidence type="ECO:0000256" key="2">
    <source>
        <dbReference type="ARBA" id="ARBA00010072"/>
    </source>
</evidence>
<comment type="similarity">
    <text evidence="2">Belongs to the binding-protein-dependent transport system permease family. HisMQ subfamily.</text>
</comment>
<feature type="transmembrane region" description="Helical" evidence="9">
    <location>
        <begin position="20"/>
        <end position="43"/>
    </location>
</feature>
<dbReference type="GO" id="GO:0022857">
    <property type="term" value="F:transmembrane transporter activity"/>
    <property type="evidence" value="ECO:0007669"/>
    <property type="project" value="InterPro"/>
</dbReference>
<evidence type="ECO:0000256" key="4">
    <source>
        <dbReference type="ARBA" id="ARBA00022475"/>
    </source>
</evidence>
<protein>
    <submittedName>
        <fullName evidence="11">Polar amino acid transport system permease protein</fullName>
    </submittedName>
</protein>
<sequence length="225" mass="24878">MTLSDMLTVENLTYLLNGAMMSLFIAICTFTFGTILGVIGAAMKISKSKLLQWIAKIYVDFIRGTPMLLQILFLYLGFPLIYKMVTGSFIRVNPYVIGIIAISINSGAYVTELIRGGIQSIDKGQWEACQTLGLPYGLTMRKIILPQAFKNVLPPLVSEFIMLIKDSCLISCIGAVELLQGAQILGARYYNYVVFLVAASIIYLIMTSVVSFFANKLEKRLAAND</sequence>
<dbReference type="InterPro" id="IPR010065">
    <property type="entry name" value="AA_ABC_transptr_permease_3TM"/>
</dbReference>
<keyword evidence="6" id="KW-0029">Amino-acid transport</keyword>
<keyword evidence="4" id="KW-1003">Cell membrane</keyword>
<dbReference type="Gene3D" id="1.10.3720.10">
    <property type="entry name" value="MetI-like"/>
    <property type="match status" value="1"/>
</dbReference>
<dbReference type="AlphaFoldDB" id="A0A1T4KFN1"/>
<keyword evidence="12" id="KW-1185">Reference proteome</keyword>
<dbReference type="Proteomes" id="UP000243297">
    <property type="component" value="Unassembled WGS sequence"/>
</dbReference>
<evidence type="ECO:0000259" key="10">
    <source>
        <dbReference type="PROSITE" id="PS50928"/>
    </source>
</evidence>
<evidence type="ECO:0000313" key="11">
    <source>
        <dbReference type="EMBL" id="SJZ41258.1"/>
    </source>
</evidence>
<name>A0A1T4KFN1_9FIRM</name>
<keyword evidence="8 9" id="KW-0472">Membrane</keyword>
<dbReference type="OrthoDB" id="1080254at2"/>
<feature type="transmembrane region" description="Helical" evidence="9">
    <location>
        <begin position="64"/>
        <end position="82"/>
    </location>
</feature>
<dbReference type="PANTHER" id="PTHR30614:SF20">
    <property type="entry name" value="GLUTAMINE TRANSPORT SYSTEM PERMEASE PROTEIN GLNP"/>
    <property type="match status" value="1"/>
</dbReference>
<evidence type="ECO:0000256" key="5">
    <source>
        <dbReference type="ARBA" id="ARBA00022692"/>
    </source>
</evidence>
<dbReference type="STRING" id="118967.SAMN02745191_0518"/>
<dbReference type="InterPro" id="IPR035906">
    <property type="entry name" value="MetI-like_sf"/>
</dbReference>
<feature type="transmembrane region" description="Helical" evidence="9">
    <location>
        <begin position="94"/>
        <end position="114"/>
    </location>
</feature>
<keyword evidence="3 9" id="KW-0813">Transport</keyword>
<evidence type="ECO:0000256" key="3">
    <source>
        <dbReference type="ARBA" id="ARBA00022448"/>
    </source>
</evidence>
<keyword evidence="5 9" id="KW-0812">Transmembrane</keyword>
<keyword evidence="7 9" id="KW-1133">Transmembrane helix</keyword>
<dbReference type="RefSeq" id="WP_078710951.1">
    <property type="nucleotide sequence ID" value="NZ_FUWY01000001.1"/>
</dbReference>
<organism evidence="11 12">
    <name type="scientific">Anaerorhabdus furcosa</name>
    <dbReference type="NCBI Taxonomy" id="118967"/>
    <lineage>
        <taxon>Bacteria</taxon>
        <taxon>Bacillati</taxon>
        <taxon>Bacillota</taxon>
        <taxon>Erysipelotrichia</taxon>
        <taxon>Erysipelotrichales</taxon>
        <taxon>Erysipelotrichaceae</taxon>
        <taxon>Anaerorhabdus</taxon>
    </lineage>
</organism>
<evidence type="ECO:0000256" key="8">
    <source>
        <dbReference type="ARBA" id="ARBA00023136"/>
    </source>
</evidence>
<dbReference type="PROSITE" id="PS50928">
    <property type="entry name" value="ABC_TM1"/>
    <property type="match status" value="1"/>
</dbReference>
<dbReference type="NCBIfam" id="TIGR01726">
    <property type="entry name" value="HEQRo_perm_3TM"/>
    <property type="match status" value="1"/>
</dbReference>
<dbReference type="GO" id="GO:0006865">
    <property type="term" value="P:amino acid transport"/>
    <property type="evidence" value="ECO:0007669"/>
    <property type="project" value="UniProtKB-KW"/>
</dbReference>
<dbReference type="GO" id="GO:0043190">
    <property type="term" value="C:ATP-binding cassette (ABC) transporter complex"/>
    <property type="evidence" value="ECO:0007669"/>
    <property type="project" value="InterPro"/>
</dbReference>
<accession>A0A1T4KFN1</accession>
<feature type="domain" description="ABC transmembrane type-1" evidence="10">
    <location>
        <begin position="19"/>
        <end position="214"/>
    </location>
</feature>
<dbReference type="Pfam" id="PF00528">
    <property type="entry name" value="BPD_transp_1"/>
    <property type="match status" value="1"/>
</dbReference>